<dbReference type="SUPFAM" id="SSF53474">
    <property type="entry name" value="alpha/beta-Hydrolases"/>
    <property type="match status" value="1"/>
</dbReference>
<evidence type="ECO:0000313" key="2">
    <source>
        <dbReference type="EMBL" id="OQP84475.1"/>
    </source>
</evidence>
<dbReference type="Proteomes" id="UP000192652">
    <property type="component" value="Unassembled WGS sequence"/>
</dbReference>
<evidence type="ECO:0000313" key="3">
    <source>
        <dbReference type="Proteomes" id="UP000192652"/>
    </source>
</evidence>
<dbReference type="InterPro" id="IPR000073">
    <property type="entry name" value="AB_hydrolase_1"/>
</dbReference>
<sequence>MPIAYNTYGQGPIHVMMLHGWLSDCSIFDAIKPLFDPETFTLALVDYRGYGSSTALSGEYTIPEIASDALEIADNLHWDHFHIVGHSMAGTVAQRVCLAVRGRVRSVAAITPVSAAGFAVDEPTLSFFQSAADDDAALAEVFNTLTGHRHARSFLNYLVRKARAGTTKAAFLGYLDAWTTADFSAEAAKLDVPFLVIAGTHDEALGPQHQRETYLKHLSNVRMQVLEGAGHYPMLETPPELFTVVEAFLTENAG</sequence>
<reference evidence="2 3" key="1">
    <citation type="journal article" date="2017" name="Antonie Van Leeuwenhoek">
        <title>Rhizobium rhizosphaerae sp. nov., a novel species isolated from rice rhizosphere.</title>
        <authorList>
            <person name="Zhao J.J."/>
            <person name="Zhang J."/>
            <person name="Zhang R.J."/>
            <person name="Zhang C.W."/>
            <person name="Yin H.Q."/>
            <person name="Zhang X.X."/>
        </authorList>
    </citation>
    <scope>NUCLEOTIDE SEQUENCE [LARGE SCALE GENOMIC DNA]</scope>
    <source>
        <strain evidence="2 3">RD15</strain>
    </source>
</reference>
<gene>
    <name evidence="2" type="ORF">BTR14_19040</name>
</gene>
<accession>A0ABX3P8B9</accession>
<keyword evidence="3" id="KW-1185">Reference proteome</keyword>
<proteinExistence type="predicted"/>
<name>A0ABX3P8B9_9HYPH</name>
<protein>
    <recommendedName>
        <fullName evidence="1">AB hydrolase-1 domain-containing protein</fullName>
    </recommendedName>
</protein>
<dbReference type="InterPro" id="IPR029058">
    <property type="entry name" value="AB_hydrolase_fold"/>
</dbReference>
<dbReference type="Pfam" id="PF00561">
    <property type="entry name" value="Abhydrolase_1"/>
    <property type="match status" value="1"/>
</dbReference>
<comment type="caution">
    <text evidence="2">The sequence shown here is derived from an EMBL/GenBank/DDBJ whole genome shotgun (WGS) entry which is preliminary data.</text>
</comment>
<feature type="domain" description="AB hydrolase-1" evidence="1">
    <location>
        <begin position="14"/>
        <end position="236"/>
    </location>
</feature>
<dbReference type="PANTHER" id="PTHR43798">
    <property type="entry name" value="MONOACYLGLYCEROL LIPASE"/>
    <property type="match status" value="1"/>
</dbReference>
<organism evidence="2 3">
    <name type="scientific">Xaviernesmea rhizosphaerae</name>
    <dbReference type="NCBI Taxonomy" id="1672749"/>
    <lineage>
        <taxon>Bacteria</taxon>
        <taxon>Pseudomonadati</taxon>
        <taxon>Pseudomonadota</taxon>
        <taxon>Alphaproteobacteria</taxon>
        <taxon>Hyphomicrobiales</taxon>
        <taxon>Rhizobiaceae</taxon>
        <taxon>Rhizobium/Agrobacterium group</taxon>
        <taxon>Xaviernesmea</taxon>
    </lineage>
</organism>
<dbReference type="PANTHER" id="PTHR43798:SF33">
    <property type="entry name" value="HYDROLASE, PUTATIVE (AFU_ORTHOLOGUE AFUA_2G14860)-RELATED"/>
    <property type="match status" value="1"/>
</dbReference>
<dbReference type="EMBL" id="MSPX01000020">
    <property type="protein sequence ID" value="OQP84475.1"/>
    <property type="molecule type" value="Genomic_DNA"/>
</dbReference>
<dbReference type="InterPro" id="IPR050266">
    <property type="entry name" value="AB_hydrolase_sf"/>
</dbReference>
<evidence type="ECO:0000259" key="1">
    <source>
        <dbReference type="Pfam" id="PF00561"/>
    </source>
</evidence>
<dbReference type="Gene3D" id="3.40.50.1820">
    <property type="entry name" value="alpha/beta hydrolase"/>
    <property type="match status" value="1"/>
</dbReference>
<dbReference type="RefSeq" id="WP_081177317.1">
    <property type="nucleotide sequence ID" value="NZ_MSPX01000020.1"/>
</dbReference>